<dbReference type="SUPFAM" id="SSF51011">
    <property type="entry name" value="Glycosyl hydrolase domain"/>
    <property type="match status" value="1"/>
</dbReference>
<feature type="active site" description="Proton donor" evidence="13">
    <location>
        <position position="256"/>
    </location>
</feature>
<feature type="binding site" evidence="16">
    <location>
        <position position="371"/>
    </location>
    <ligand>
        <name>substrate</name>
    </ligand>
</feature>
<feature type="binding site" evidence="16">
    <location>
        <position position="324"/>
    </location>
    <ligand>
        <name>substrate</name>
    </ligand>
</feature>
<keyword evidence="8" id="KW-0106">Calcium</keyword>
<dbReference type="InterPro" id="IPR017853">
    <property type="entry name" value="GH"/>
</dbReference>
<dbReference type="Gene3D" id="2.60.40.1180">
    <property type="entry name" value="Golgi alpha-mannosidase II"/>
    <property type="match status" value="1"/>
</dbReference>
<dbReference type="EC" id="3.2.1.1" evidence="4"/>
<keyword evidence="12" id="KW-0326">Glycosidase</keyword>
<evidence type="ECO:0000256" key="14">
    <source>
        <dbReference type="PIRSR" id="PIRSR001024-2"/>
    </source>
</evidence>
<dbReference type="AlphaFoldDB" id="A0A0D7ADP9"/>
<keyword evidence="9 15" id="KW-1015">Disulfide bond</keyword>
<feature type="disulfide bond" evidence="15">
    <location>
        <begin position="176"/>
        <end position="190"/>
    </location>
</feature>
<evidence type="ECO:0000256" key="9">
    <source>
        <dbReference type="ARBA" id="ARBA00023157"/>
    </source>
</evidence>
<evidence type="ECO:0000256" key="4">
    <source>
        <dbReference type="ARBA" id="ARBA00012595"/>
    </source>
</evidence>
<evidence type="ECO:0000256" key="2">
    <source>
        <dbReference type="ARBA" id="ARBA00001913"/>
    </source>
</evidence>
<dbReference type="Proteomes" id="UP000054144">
    <property type="component" value="Unassembled WGS sequence"/>
</dbReference>
<evidence type="ECO:0000256" key="10">
    <source>
        <dbReference type="ARBA" id="ARBA00023180"/>
    </source>
</evidence>
<feature type="site" description="Transition state stabilizer" evidence="14">
    <location>
        <position position="324"/>
    </location>
</feature>
<evidence type="ECO:0000256" key="12">
    <source>
        <dbReference type="ARBA" id="ARBA00023295"/>
    </source>
</evidence>
<evidence type="ECO:0000313" key="19">
    <source>
        <dbReference type="EMBL" id="KIY48805.1"/>
    </source>
</evidence>
<evidence type="ECO:0000256" key="13">
    <source>
        <dbReference type="PIRSR" id="PIRSR001024-1"/>
    </source>
</evidence>
<evidence type="ECO:0000256" key="1">
    <source>
        <dbReference type="ARBA" id="ARBA00000548"/>
    </source>
</evidence>
<dbReference type="Pfam" id="PF09260">
    <property type="entry name" value="A_amylase_dom_C"/>
    <property type="match status" value="1"/>
</dbReference>
<feature type="chain" id="PRO_5002316360" description="alpha-amylase" evidence="17">
    <location>
        <begin position="22"/>
        <end position="503"/>
    </location>
</feature>
<keyword evidence="10" id="KW-0325">Glycoprotein</keyword>
<dbReference type="GO" id="GO:0016052">
    <property type="term" value="P:carbohydrate catabolic process"/>
    <property type="evidence" value="ECO:0007669"/>
    <property type="project" value="InterPro"/>
</dbReference>
<dbReference type="PIRSF" id="PIRSF001024">
    <property type="entry name" value="Alph-amyl_fung"/>
    <property type="match status" value="1"/>
</dbReference>
<dbReference type="OrthoDB" id="204980at2759"/>
<dbReference type="CDD" id="cd11319">
    <property type="entry name" value="AmyAc_euk_AmyA"/>
    <property type="match status" value="1"/>
</dbReference>
<dbReference type="SMART" id="SM00642">
    <property type="entry name" value="Aamy"/>
    <property type="match status" value="1"/>
</dbReference>
<dbReference type="InterPro" id="IPR013777">
    <property type="entry name" value="A-amylase-like"/>
</dbReference>
<evidence type="ECO:0000259" key="18">
    <source>
        <dbReference type="SMART" id="SM00642"/>
    </source>
</evidence>
<comment type="similarity">
    <text evidence="3">Belongs to the glycosyl hydrolase 13 family.</text>
</comment>
<evidence type="ECO:0000313" key="20">
    <source>
        <dbReference type="Proteomes" id="UP000054144"/>
    </source>
</evidence>
<dbReference type="EMBL" id="KN881812">
    <property type="protein sequence ID" value="KIY48805.1"/>
    <property type="molecule type" value="Genomic_DNA"/>
</dbReference>
<evidence type="ECO:0000256" key="3">
    <source>
        <dbReference type="ARBA" id="ARBA00008061"/>
    </source>
</evidence>
<reference evidence="19 20" key="1">
    <citation type="journal article" date="2015" name="Fungal Genet. Biol.">
        <title>Evolution of novel wood decay mechanisms in Agaricales revealed by the genome sequences of Fistulina hepatica and Cylindrobasidium torrendii.</title>
        <authorList>
            <person name="Floudas D."/>
            <person name="Held B.W."/>
            <person name="Riley R."/>
            <person name="Nagy L.G."/>
            <person name="Koehler G."/>
            <person name="Ransdell A.S."/>
            <person name="Younus H."/>
            <person name="Chow J."/>
            <person name="Chiniquy J."/>
            <person name="Lipzen A."/>
            <person name="Tritt A."/>
            <person name="Sun H."/>
            <person name="Haridas S."/>
            <person name="LaButti K."/>
            <person name="Ohm R.A."/>
            <person name="Kues U."/>
            <person name="Blanchette R.A."/>
            <person name="Grigoriev I.V."/>
            <person name="Minto R.E."/>
            <person name="Hibbett D.S."/>
        </authorList>
    </citation>
    <scope>NUCLEOTIDE SEQUENCE [LARGE SCALE GENOMIC DNA]</scope>
    <source>
        <strain evidence="19 20">ATCC 64428</strain>
    </source>
</reference>
<feature type="disulfide bond" evidence="15">
    <location>
        <begin position="50"/>
        <end position="58"/>
    </location>
</feature>
<dbReference type="GO" id="GO:0005509">
    <property type="term" value="F:calcium ion binding"/>
    <property type="evidence" value="ECO:0007669"/>
    <property type="project" value="InterPro"/>
</dbReference>
<feature type="signal peptide" evidence="17">
    <location>
        <begin position="1"/>
        <end position="21"/>
    </location>
</feature>
<feature type="binding site" evidence="16">
    <location>
        <position position="108"/>
    </location>
    <ligand>
        <name>substrate</name>
    </ligand>
</feature>
<keyword evidence="5" id="KW-0479">Metal-binding</keyword>
<dbReference type="SUPFAM" id="SSF51445">
    <property type="entry name" value="(Trans)glycosidases"/>
    <property type="match status" value="1"/>
</dbReference>
<gene>
    <name evidence="19" type="ORF">FISHEDRAFT_42572</name>
</gene>
<name>A0A0D7ADP9_9AGAR</name>
<evidence type="ECO:0000256" key="11">
    <source>
        <dbReference type="ARBA" id="ARBA00023277"/>
    </source>
</evidence>
<evidence type="ECO:0000256" key="8">
    <source>
        <dbReference type="ARBA" id="ARBA00022837"/>
    </source>
</evidence>
<keyword evidence="6 17" id="KW-0732">Signal</keyword>
<dbReference type="PANTHER" id="PTHR10357">
    <property type="entry name" value="ALPHA-AMYLASE FAMILY MEMBER"/>
    <property type="match status" value="1"/>
</dbReference>
<dbReference type="Pfam" id="PF00128">
    <property type="entry name" value="Alpha-amylase"/>
    <property type="match status" value="1"/>
</dbReference>
<sequence>MARLGVFLAVVFSLYHFTARAANADAWRRRSIYQLLTDRFALANDSGAPCDTSERKYCGGSYKGIENHIGYIKGMGFDAIWISPIVENIAGNTGYGYAYHGYYDHSYWAQDMNNLNTNFGSANDLKSLAQALHDNGMYLMIDVVIPANNTVANSTMTFDYGSFSPLNKQSDYHPQCWITDYSNQTNVEQCWLGDTTVALVDVNTEDPVVQSTLNTWIKDLVSEYEVDGIRIDTVKHVRKDFWPAFASSAGVFTIGEVFTDNVTYAAPYTEVVDAILDYPTWTALTEGFQSGSGKLSALKAVVTEAQSLYAHGEFLTGSFLENHDQLRFQARTTDAGLVRNAMTWSFIHDGIPILYSGQEQGYTGGSEPANREAIWLSGYGTDKALVKHITALNAVRKVAINSTHNYLSTPMKFVDQPNENVLAISKPPLLTLLTNAGSQGTASWNVSGVYKESQTLVDVLTCSTVMTRSDGSVSAVAQGGMPMVRSFKDVILSSWQLRIIHRY</sequence>
<dbReference type="InterPro" id="IPR015340">
    <property type="entry name" value="A_amylase_C_dom"/>
</dbReference>
<organism evidence="19 20">
    <name type="scientific">Fistulina hepatica ATCC 64428</name>
    <dbReference type="NCBI Taxonomy" id="1128425"/>
    <lineage>
        <taxon>Eukaryota</taxon>
        <taxon>Fungi</taxon>
        <taxon>Dikarya</taxon>
        <taxon>Basidiomycota</taxon>
        <taxon>Agaricomycotina</taxon>
        <taxon>Agaricomycetes</taxon>
        <taxon>Agaricomycetidae</taxon>
        <taxon>Agaricales</taxon>
        <taxon>Fistulinaceae</taxon>
        <taxon>Fistulina</taxon>
    </lineage>
</organism>
<dbReference type="Gene3D" id="3.20.20.80">
    <property type="entry name" value="Glycosidases"/>
    <property type="match status" value="1"/>
</dbReference>
<proteinExistence type="inferred from homology"/>
<feature type="binding site" evidence="16">
    <location>
        <position position="230"/>
    </location>
    <ligand>
        <name>substrate</name>
    </ligand>
</feature>
<evidence type="ECO:0000256" key="7">
    <source>
        <dbReference type="ARBA" id="ARBA00022801"/>
    </source>
</evidence>
<comment type="cofactor">
    <cofactor evidence="2">
        <name>Ca(2+)</name>
        <dbReference type="ChEBI" id="CHEBI:29108"/>
    </cofactor>
</comment>
<feature type="active site" description="Nucleophile" evidence="13">
    <location>
        <position position="232"/>
    </location>
</feature>
<accession>A0A0D7ADP9</accession>
<dbReference type="FunFam" id="3.20.20.80:FF:000120">
    <property type="entry name" value="Alpha-amylase A"/>
    <property type="match status" value="1"/>
</dbReference>
<dbReference type="GO" id="GO:0004556">
    <property type="term" value="F:alpha-amylase activity"/>
    <property type="evidence" value="ECO:0007669"/>
    <property type="project" value="UniProtKB-EC"/>
</dbReference>
<comment type="catalytic activity">
    <reaction evidence="1">
        <text>Endohydrolysis of (1-&gt;4)-alpha-D-glucosidic linkages in polysaccharides containing three or more (1-&gt;4)-alpha-linked D-glucose units.</text>
        <dbReference type="EC" id="3.2.1.1"/>
    </reaction>
</comment>
<protein>
    <recommendedName>
        <fullName evidence="4">alpha-amylase</fullName>
        <ecNumber evidence="4">3.2.1.1</ecNumber>
    </recommendedName>
</protein>
<feature type="domain" description="Glycosyl hydrolase family 13 catalytic" evidence="18">
    <location>
        <begin position="34"/>
        <end position="396"/>
    </location>
</feature>
<evidence type="ECO:0000256" key="15">
    <source>
        <dbReference type="PIRSR" id="PIRSR001024-4"/>
    </source>
</evidence>
<dbReference type="InterPro" id="IPR006047">
    <property type="entry name" value="GH13_cat_dom"/>
</dbReference>
<keyword evidence="20" id="KW-1185">Reference proteome</keyword>
<dbReference type="InterPro" id="IPR013780">
    <property type="entry name" value="Glyco_hydro_b"/>
</dbReference>
<evidence type="ECO:0000256" key="5">
    <source>
        <dbReference type="ARBA" id="ARBA00022723"/>
    </source>
</evidence>
<evidence type="ECO:0000256" key="16">
    <source>
        <dbReference type="PIRSR" id="PIRSR001024-5"/>
    </source>
</evidence>
<keyword evidence="11" id="KW-0119">Carbohydrate metabolism</keyword>
<evidence type="ECO:0000256" key="6">
    <source>
        <dbReference type="ARBA" id="ARBA00022729"/>
    </source>
</evidence>
<dbReference type="PANTHER" id="PTHR10357:SF215">
    <property type="entry name" value="ALPHA-AMYLASE 1"/>
    <property type="match status" value="1"/>
</dbReference>
<keyword evidence="7 19" id="KW-0378">Hydrolase</keyword>
<evidence type="ECO:0000256" key="17">
    <source>
        <dbReference type="SAM" id="SignalP"/>
    </source>
</evidence>